<dbReference type="Gene3D" id="1.10.510.10">
    <property type="entry name" value="Transferase(Phosphotransferase) domain 1"/>
    <property type="match status" value="1"/>
</dbReference>
<reference evidence="8 9" key="1">
    <citation type="submission" date="2013-05" db="EMBL/GenBank/DDBJ databases">
        <title>Genome assembly of Chondromyces apiculatus DSM 436.</title>
        <authorList>
            <person name="Sharma G."/>
            <person name="Khatri I."/>
            <person name="Kaur C."/>
            <person name="Mayilraj S."/>
            <person name="Subramanian S."/>
        </authorList>
    </citation>
    <scope>NUCLEOTIDE SEQUENCE [LARGE SCALE GENOMIC DNA]</scope>
    <source>
        <strain evidence="8 9">DSM 436</strain>
    </source>
</reference>
<evidence type="ECO:0000259" key="6">
    <source>
        <dbReference type="PROSITE" id="PS50011"/>
    </source>
</evidence>
<dbReference type="PROSITE" id="PS50011">
    <property type="entry name" value="PROTEIN_KINASE_DOM"/>
    <property type="match status" value="1"/>
</dbReference>
<dbReference type="SMART" id="SM00506">
    <property type="entry name" value="A1pp"/>
    <property type="match status" value="1"/>
</dbReference>
<organism evidence="8 9">
    <name type="scientific">Chondromyces apiculatus DSM 436</name>
    <dbReference type="NCBI Taxonomy" id="1192034"/>
    <lineage>
        <taxon>Bacteria</taxon>
        <taxon>Pseudomonadati</taxon>
        <taxon>Myxococcota</taxon>
        <taxon>Polyangia</taxon>
        <taxon>Polyangiales</taxon>
        <taxon>Polyangiaceae</taxon>
        <taxon>Chondromyces</taxon>
    </lineage>
</organism>
<dbReference type="Proteomes" id="UP000019678">
    <property type="component" value="Unassembled WGS sequence"/>
</dbReference>
<dbReference type="AlphaFoldDB" id="A0A017TC38"/>
<evidence type="ECO:0000313" key="9">
    <source>
        <dbReference type="Proteomes" id="UP000019678"/>
    </source>
</evidence>
<keyword evidence="4" id="KW-0067">ATP-binding</keyword>
<proteinExistence type="predicted"/>
<evidence type="ECO:0000256" key="4">
    <source>
        <dbReference type="ARBA" id="ARBA00022840"/>
    </source>
</evidence>
<dbReference type="Pfam" id="PF00069">
    <property type="entry name" value="Pkinase"/>
    <property type="match status" value="1"/>
</dbReference>
<feature type="region of interest" description="Disordered" evidence="5">
    <location>
        <begin position="462"/>
        <end position="486"/>
    </location>
</feature>
<evidence type="ECO:0000256" key="5">
    <source>
        <dbReference type="SAM" id="MobiDB-lite"/>
    </source>
</evidence>
<keyword evidence="3" id="KW-0418">Kinase</keyword>
<dbReference type="InterPro" id="IPR000719">
    <property type="entry name" value="Prot_kinase_dom"/>
</dbReference>
<evidence type="ECO:0000313" key="8">
    <source>
        <dbReference type="EMBL" id="EYF06375.1"/>
    </source>
</evidence>
<dbReference type="SMART" id="SM00220">
    <property type="entry name" value="S_TKc"/>
    <property type="match status" value="1"/>
</dbReference>
<dbReference type="GO" id="GO:0004674">
    <property type="term" value="F:protein serine/threonine kinase activity"/>
    <property type="evidence" value="ECO:0007669"/>
    <property type="project" value="TreeGrafter"/>
</dbReference>
<dbReference type="PANTHER" id="PTHR43289:SF6">
    <property type="entry name" value="SERINE_THREONINE-PROTEIN KINASE NEKL-3"/>
    <property type="match status" value="1"/>
</dbReference>
<dbReference type="InterPro" id="IPR011009">
    <property type="entry name" value="Kinase-like_dom_sf"/>
</dbReference>
<evidence type="ECO:0000259" key="7">
    <source>
        <dbReference type="PROSITE" id="PS51154"/>
    </source>
</evidence>
<dbReference type="STRING" id="1192034.CAP_1905"/>
<dbReference type="Gene3D" id="3.40.220.10">
    <property type="entry name" value="Leucine Aminopeptidase, subunit E, domain 1"/>
    <property type="match status" value="1"/>
</dbReference>
<evidence type="ECO:0000256" key="1">
    <source>
        <dbReference type="ARBA" id="ARBA00022679"/>
    </source>
</evidence>
<gene>
    <name evidence="8" type="ORF">CAP_1905</name>
</gene>
<sequence>MDLTGTSWGVFEVWGPFSEGGMSRVWLARHRELGAPVVLKTLLDVGDPDEAFHQLRGEARLMARIPSPGVVRPVDVGVVSAAQGRVPYLAQEYVDGLDLAELERRRRAALGHGLPLWYVCRAVTEIAGALHSAHQTGVLHRDIKPSNLFGSPQTGIRLGDFGIAQARRGGGRTIGGTLRFVAPEVLRGAPPTRQCDIYSLGATAYDLHYGTPPFKLPAEILGDAPLTFPAARSPHEAYFQHVLSRMLERSPEQRFASANAPLRQLAALSRDIGPQLPPAVYLGQGAFQIGPIRIDCILADIAEVTAEGIVNSATDEMLMRDGVAGALRRKGGQAIEDEALRGGHRALGECVATSGGALSCRYVLHAVSAWKEASCIGRASQRALLLAEELGLRSLAFPALGTGRARVSPETSAYAMGAALQEHLSLGGSHLREIRFVLYDRETLELFIEQLNGLFLGDAEQQEEIRRTGPRAPDPLDDTLYLEPRS</sequence>
<dbReference type="GO" id="GO:0005524">
    <property type="term" value="F:ATP binding"/>
    <property type="evidence" value="ECO:0007669"/>
    <property type="project" value="UniProtKB-KW"/>
</dbReference>
<feature type="domain" description="Macro" evidence="7">
    <location>
        <begin position="281"/>
        <end position="455"/>
    </location>
</feature>
<dbReference type="EMBL" id="ASRX01000016">
    <property type="protein sequence ID" value="EYF06375.1"/>
    <property type="molecule type" value="Genomic_DNA"/>
</dbReference>
<accession>A0A017TC38</accession>
<dbReference type="RefSeq" id="WP_044239960.1">
    <property type="nucleotide sequence ID" value="NZ_ASRX01000016.1"/>
</dbReference>
<dbReference type="CDD" id="cd14014">
    <property type="entry name" value="STKc_PknB_like"/>
    <property type="match status" value="1"/>
</dbReference>
<dbReference type="InterPro" id="IPR043472">
    <property type="entry name" value="Macro_dom-like"/>
</dbReference>
<dbReference type="Pfam" id="PF01661">
    <property type="entry name" value="Macro"/>
    <property type="match status" value="1"/>
</dbReference>
<feature type="domain" description="Protein kinase" evidence="6">
    <location>
        <begin position="11"/>
        <end position="268"/>
    </location>
</feature>
<dbReference type="OrthoDB" id="5486824at2"/>
<dbReference type="InterPro" id="IPR002589">
    <property type="entry name" value="Macro_dom"/>
</dbReference>
<dbReference type="PROSITE" id="PS51154">
    <property type="entry name" value="MACRO"/>
    <property type="match status" value="1"/>
</dbReference>
<comment type="caution">
    <text evidence="8">The sequence shown here is derived from an EMBL/GenBank/DDBJ whole genome shotgun (WGS) entry which is preliminary data.</text>
</comment>
<evidence type="ECO:0008006" key="10">
    <source>
        <dbReference type="Google" id="ProtNLM"/>
    </source>
</evidence>
<dbReference type="SUPFAM" id="SSF52949">
    <property type="entry name" value="Macro domain-like"/>
    <property type="match status" value="1"/>
</dbReference>
<evidence type="ECO:0000256" key="2">
    <source>
        <dbReference type="ARBA" id="ARBA00022741"/>
    </source>
</evidence>
<dbReference type="eggNOG" id="COG2110">
    <property type="taxonomic scope" value="Bacteria"/>
</dbReference>
<dbReference type="PANTHER" id="PTHR43289">
    <property type="entry name" value="MITOGEN-ACTIVATED PROTEIN KINASE KINASE KINASE 20-RELATED"/>
    <property type="match status" value="1"/>
</dbReference>
<dbReference type="SUPFAM" id="SSF56112">
    <property type="entry name" value="Protein kinase-like (PK-like)"/>
    <property type="match status" value="1"/>
</dbReference>
<dbReference type="eggNOG" id="COG0515">
    <property type="taxonomic scope" value="Bacteria"/>
</dbReference>
<protein>
    <recommendedName>
        <fullName evidence="10">Serine/threonine protein kinase</fullName>
    </recommendedName>
</protein>
<name>A0A017TC38_9BACT</name>
<dbReference type="Gene3D" id="3.30.200.20">
    <property type="entry name" value="Phosphorylase Kinase, domain 1"/>
    <property type="match status" value="1"/>
</dbReference>
<keyword evidence="2" id="KW-0547">Nucleotide-binding</keyword>
<keyword evidence="9" id="KW-1185">Reference proteome</keyword>
<evidence type="ECO:0000256" key="3">
    <source>
        <dbReference type="ARBA" id="ARBA00022777"/>
    </source>
</evidence>
<keyword evidence="1" id="KW-0808">Transferase</keyword>